<evidence type="ECO:0000313" key="2">
    <source>
        <dbReference type="EMBL" id="BCB91067.1"/>
    </source>
</evidence>
<name>A0A6F8YY42_9ACTN</name>
<sequence length="111" mass="12795">MDSKPWPRKVYGSLSCDRFRSTCPPGARPERSVTGDRGREPPPQRRPASTNRWPMGTDRTPTRKDLRDHHGRRAIRSNPDHEALRVLTAARLSEVYQYPIDVLKHPRTGTR</sequence>
<dbReference type="Proteomes" id="UP000503011">
    <property type="component" value="Chromosome"/>
</dbReference>
<reference evidence="2 3" key="2">
    <citation type="submission" date="2020-03" db="EMBL/GenBank/DDBJ databases">
        <authorList>
            <person name="Ichikawa N."/>
            <person name="Kimura A."/>
            <person name="Kitahashi Y."/>
            <person name="Uohara A."/>
        </authorList>
    </citation>
    <scope>NUCLEOTIDE SEQUENCE [LARGE SCALE GENOMIC DNA]</scope>
    <source>
        <strain evidence="2 3">NBRC 105367</strain>
    </source>
</reference>
<evidence type="ECO:0000313" key="3">
    <source>
        <dbReference type="Proteomes" id="UP000503011"/>
    </source>
</evidence>
<proteinExistence type="predicted"/>
<feature type="region of interest" description="Disordered" evidence="1">
    <location>
        <begin position="17"/>
        <end position="72"/>
    </location>
</feature>
<protein>
    <submittedName>
        <fullName evidence="2">Uncharacterized protein</fullName>
    </submittedName>
</protein>
<dbReference type="KEGG" id="psuu:Psuf_083800"/>
<reference evidence="2 3" key="1">
    <citation type="submission" date="2020-03" db="EMBL/GenBank/DDBJ databases">
        <title>Whole genome shotgun sequence of Phytohabitans suffuscus NBRC 105367.</title>
        <authorList>
            <person name="Komaki H."/>
            <person name="Tamura T."/>
        </authorList>
    </citation>
    <scope>NUCLEOTIDE SEQUENCE [LARGE SCALE GENOMIC DNA]</scope>
    <source>
        <strain evidence="2 3">NBRC 105367</strain>
    </source>
</reference>
<feature type="compositionally biased region" description="Basic and acidic residues" evidence="1">
    <location>
        <begin position="28"/>
        <end position="43"/>
    </location>
</feature>
<dbReference type="EMBL" id="AP022871">
    <property type="protein sequence ID" value="BCB91067.1"/>
    <property type="molecule type" value="Genomic_DNA"/>
</dbReference>
<evidence type="ECO:0000256" key="1">
    <source>
        <dbReference type="SAM" id="MobiDB-lite"/>
    </source>
</evidence>
<dbReference type="AlphaFoldDB" id="A0A6F8YY42"/>
<organism evidence="2 3">
    <name type="scientific">Phytohabitans suffuscus</name>
    <dbReference type="NCBI Taxonomy" id="624315"/>
    <lineage>
        <taxon>Bacteria</taxon>
        <taxon>Bacillati</taxon>
        <taxon>Actinomycetota</taxon>
        <taxon>Actinomycetes</taxon>
        <taxon>Micromonosporales</taxon>
        <taxon>Micromonosporaceae</taxon>
    </lineage>
</organism>
<keyword evidence="3" id="KW-1185">Reference proteome</keyword>
<accession>A0A6F8YY42</accession>
<gene>
    <name evidence="2" type="ORF">Psuf_083800</name>
</gene>